<dbReference type="HOGENOM" id="CLU_004495_0_3_1"/>
<feature type="transmembrane region" description="Helical" evidence="7">
    <location>
        <begin position="260"/>
        <end position="280"/>
    </location>
</feature>
<evidence type="ECO:0000313" key="9">
    <source>
        <dbReference type="Proteomes" id="UP000030752"/>
    </source>
</evidence>
<dbReference type="GO" id="GO:0015101">
    <property type="term" value="F:organic cation transmembrane transporter activity"/>
    <property type="evidence" value="ECO:0007669"/>
    <property type="project" value="UniProtKB-ARBA"/>
</dbReference>
<dbReference type="Proteomes" id="UP000030752">
    <property type="component" value="Unassembled WGS sequence"/>
</dbReference>
<evidence type="ECO:0000256" key="2">
    <source>
        <dbReference type="ARBA" id="ARBA00022448"/>
    </source>
</evidence>
<feature type="transmembrane region" description="Helical" evidence="7">
    <location>
        <begin position="301"/>
        <end position="324"/>
    </location>
</feature>
<dbReference type="InterPro" id="IPR002293">
    <property type="entry name" value="AA/rel_permease1"/>
</dbReference>
<evidence type="ECO:0000256" key="6">
    <source>
        <dbReference type="SAM" id="MobiDB-lite"/>
    </source>
</evidence>
<dbReference type="VEuPathDB" id="FungiDB:HMPREF1541_08072"/>
<reference evidence="8 9" key="1">
    <citation type="submission" date="2013-03" db="EMBL/GenBank/DDBJ databases">
        <title>The Genome Sequence of Phialophora europaea CBS 101466.</title>
        <authorList>
            <consortium name="The Broad Institute Genomics Platform"/>
            <person name="Cuomo C."/>
            <person name="de Hoog S."/>
            <person name="Gorbushina A."/>
            <person name="Walker B."/>
            <person name="Young S.K."/>
            <person name="Zeng Q."/>
            <person name="Gargeya S."/>
            <person name="Fitzgerald M."/>
            <person name="Haas B."/>
            <person name="Abouelleil A."/>
            <person name="Allen A.W."/>
            <person name="Alvarado L."/>
            <person name="Arachchi H.M."/>
            <person name="Berlin A.M."/>
            <person name="Chapman S.B."/>
            <person name="Gainer-Dewar J."/>
            <person name="Goldberg J."/>
            <person name="Griggs A."/>
            <person name="Gujja S."/>
            <person name="Hansen M."/>
            <person name="Howarth C."/>
            <person name="Imamovic A."/>
            <person name="Ireland A."/>
            <person name="Larimer J."/>
            <person name="McCowan C."/>
            <person name="Murphy C."/>
            <person name="Pearson M."/>
            <person name="Poon T.W."/>
            <person name="Priest M."/>
            <person name="Roberts A."/>
            <person name="Saif S."/>
            <person name="Shea T."/>
            <person name="Sisk P."/>
            <person name="Sykes S."/>
            <person name="Wortman J."/>
            <person name="Nusbaum C."/>
            <person name="Birren B."/>
        </authorList>
    </citation>
    <scope>NUCLEOTIDE SEQUENCE [LARGE SCALE GENOMIC DNA]</scope>
    <source>
        <strain evidence="8 9">CBS 101466</strain>
    </source>
</reference>
<evidence type="ECO:0000256" key="1">
    <source>
        <dbReference type="ARBA" id="ARBA00004141"/>
    </source>
</evidence>
<dbReference type="InParanoid" id="W2RKR1"/>
<feature type="transmembrane region" description="Helical" evidence="7">
    <location>
        <begin position="406"/>
        <end position="426"/>
    </location>
</feature>
<evidence type="ECO:0000256" key="7">
    <source>
        <dbReference type="SAM" id="Phobius"/>
    </source>
</evidence>
<dbReference type="eggNOG" id="KOG1289">
    <property type="taxonomic scope" value="Eukaryota"/>
</dbReference>
<sequence>MSDDKRPSVTGSHHRRSVAEEPVTSVLGSHEVPVFDRDLTADEEVLAALGYKPEFKREFSLWTTFCVSFAVLGLLPSFASTLWYGMGYSGTPGMVWGWLIAMFFIQCVAMGMAELCSSMPTSGGLYYAAAVLAPPGWGPLAAWITGWSNWLVQVTGAPSVDYALASMILAAGAITNPSYVPQNYQVWLLTTLIMIIHAFISSMPTKFIAQFNSYGSTFNIIALVVVIIIIPASTNRPSQGLSRFNPSSEVWGHFYHGTDFPNGIAVLLSFLSVIWTMSGYDAPFHLAEECSNANIAAPRAIVLTSGVGGLMGWFLQLVAAYTVIDIDAVLNDEVGQPWAAYLRQVVGYNTALAILAITIVCGFSMGQGCMVAASRVTYAYARDDVFPGSRWLKIVNHRTLTPVNAVWFNAFVGIMLTLLLFGGVAIDAIFSIGAISAFVAFTIPITIRTFFVGNRFRPGPWHLGKWSYPNGVLATCFTVVMIPIMCFPSVTGNNLNAELMNWTCLVWGAPMLGVLIWWVVDARKWFTGPKVNIEHMMLGREGNLIDGTVQKVETNGRASSEGSSGGEDGLKAKEAGKGTGADVV</sequence>
<feature type="transmembrane region" description="Helical" evidence="7">
    <location>
        <begin position="499"/>
        <end position="520"/>
    </location>
</feature>
<feature type="region of interest" description="Disordered" evidence="6">
    <location>
        <begin position="555"/>
        <end position="584"/>
    </location>
</feature>
<keyword evidence="3 7" id="KW-0812">Transmembrane</keyword>
<feature type="transmembrane region" description="Helical" evidence="7">
    <location>
        <begin position="344"/>
        <end position="365"/>
    </location>
</feature>
<dbReference type="RefSeq" id="XP_008720614.1">
    <property type="nucleotide sequence ID" value="XM_008722392.1"/>
</dbReference>
<feature type="transmembrane region" description="Helical" evidence="7">
    <location>
        <begin position="59"/>
        <end position="83"/>
    </location>
</feature>
<dbReference type="PIRSF" id="PIRSF006060">
    <property type="entry name" value="AA_transporter"/>
    <property type="match status" value="1"/>
</dbReference>
<comment type="subcellular location">
    <subcellularLocation>
        <location evidence="1">Membrane</location>
        <topology evidence="1">Multi-pass membrane protein</topology>
    </subcellularLocation>
</comment>
<name>W2RKR1_CYPE1</name>
<dbReference type="Pfam" id="PF13520">
    <property type="entry name" value="AA_permease_2"/>
    <property type="match status" value="1"/>
</dbReference>
<dbReference type="FunFam" id="1.20.1740.10:FF:000046">
    <property type="entry name" value="Amino-acid permease, putative"/>
    <property type="match status" value="1"/>
</dbReference>
<keyword evidence="4 7" id="KW-1133">Transmembrane helix</keyword>
<keyword evidence="2" id="KW-0813">Transport</keyword>
<evidence type="ECO:0000256" key="4">
    <source>
        <dbReference type="ARBA" id="ARBA00022989"/>
    </source>
</evidence>
<feature type="transmembrane region" description="Helical" evidence="7">
    <location>
        <begin position="184"/>
        <end position="202"/>
    </location>
</feature>
<feature type="region of interest" description="Disordered" evidence="6">
    <location>
        <begin position="1"/>
        <end position="25"/>
    </location>
</feature>
<gene>
    <name evidence="8" type="ORF">HMPREF1541_08072</name>
</gene>
<evidence type="ECO:0000256" key="3">
    <source>
        <dbReference type="ARBA" id="ARBA00022692"/>
    </source>
</evidence>
<dbReference type="Gene3D" id="1.20.1740.10">
    <property type="entry name" value="Amino acid/polyamine transporter I"/>
    <property type="match status" value="1"/>
</dbReference>
<feature type="transmembrane region" description="Helical" evidence="7">
    <location>
        <begin position="95"/>
        <end position="113"/>
    </location>
</feature>
<feature type="transmembrane region" description="Helical" evidence="7">
    <location>
        <begin position="472"/>
        <end position="493"/>
    </location>
</feature>
<dbReference type="OrthoDB" id="4476201at2759"/>
<protein>
    <recommendedName>
        <fullName evidence="10">Amino acid permease</fullName>
    </recommendedName>
</protein>
<dbReference type="GO" id="GO:0016020">
    <property type="term" value="C:membrane"/>
    <property type="evidence" value="ECO:0007669"/>
    <property type="project" value="UniProtKB-SubCell"/>
</dbReference>
<keyword evidence="5 7" id="KW-0472">Membrane</keyword>
<dbReference type="PANTHER" id="PTHR45649">
    <property type="entry name" value="AMINO-ACID PERMEASE BAT1"/>
    <property type="match status" value="1"/>
</dbReference>
<dbReference type="AlphaFoldDB" id="W2RKR1"/>
<dbReference type="EMBL" id="KB822724">
    <property type="protein sequence ID" value="ETN37082.1"/>
    <property type="molecule type" value="Genomic_DNA"/>
</dbReference>
<keyword evidence="9" id="KW-1185">Reference proteome</keyword>
<feature type="transmembrane region" description="Helical" evidence="7">
    <location>
        <begin position="432"/>
        <end position="451"/>
    </location>
</feature>
<accession>W2RKR1</accession>
<dbReference type="GeneID" id="19975411"/>
<dbReference type="PANTHER" id="PTHR45649:SF29">
    <property type="entry name" value="AMINO ACID TRANSPORTER (EUROFUNG)"/>
    <property type="match status" value="1"/>
</dbReference>
<organism evidence="8 9">
    <name type="scientific">Cyphellophora europaea (strain CBS 101466)</name>
    <name type="common">Phialophora europaea</name>
    <dbReference type="NCBI Taxonomy" id="1220924"/>
    <lineage>
        <taxon>Eukaryota</taxon>
        <taxon>Fungi</taxon>
        <taxon>Dikarya</taxon>
        <taxon>Ascomycota</taxon>
        <taxon>Pezizomycotina</taxon>
        <taxon>Eurotiomycetes</taxon>
        <taxon>Chaetothyriomycetidae</taxon>
        <taxon>Chaetothyriales</taxon>
        <taxon>Cyphellophoraceae</taxon>
        <taxon>Cyphellophora</taxon>
    </lineage>
</organism>
<evidence type="ECO:0000313" key="8">
    <source>
        <dbReference type="EMBL" id="ETN37082.1"/>
    </source>
</evidence>
<evidence type="ECO:0008006" key="10">
    <source>
        <dbReference type="Google" id="ProtNLM"/>
    </source>
</evidence>
<proteinExistence type="predicted"/>
<dbReference type="STRING" id="1220924.W2RKR1"/>
<feature type="transmembrane region" description="Helical" evidence="7">
    <location>
        <begin position="214"/>
        <end position="234"/>
    </location>
</feature>
<feature type="transmembrane region" description="Helical" evidence="7">
    <location>
        <begin position="125"/>
        <end position="144"/>
    </location>
</feature>
<evidence type="ECO:0000256" key="5">
    <source>
        <dbReference type="ARBA" id="ARBA00023136"/>
    </source>
</evidence>